<dbReference type="InterPro" id="IPR009003">
    <property type="entry name" value="Peptidase_S1_PA"/>
</dbReference>
<comment type="caution">
    <text evidence="1">The sequence shown here is derived from an EMBL/GenBank/DDBJ whole genome shotgun (WGS) entry which is preliminary data.</text>
</comment>
<proteinExistence type="predicted"/>
<dbReference type="InterPro" id="IPR043504">
    <property type="entry name" value="Peptidase_S1_PA_chymotrypsin"/>
</dbReference>
<dbReference type="Proteomes" id="UP001432322">
    <property type="component" value="Unassembled WGS sequence"/>
</dbReference>
<evidence type="ECO:0000313" key="2">
    <source>
        <dbReference type="Proteomes" id="UP001432322"/>
    </source>
</evidence>
<evidence type="ECO:0000313" key="1">
    <source>
        <dbReference type="EMBL" id="GMT32562.1"/>
    </source>
</evidence>
<dbReference type="EMBL" id="BTSY01000006">
    <property type="protein sequence ID" value="GMT32562.1"/>
    <property type="molecule type" value="Genomic_DNA"/>
</dbReference>
<dbReference type="SUPFAM" id="SSF50494">
    <property type="entry name" value="Trypsin-like serine proteases"/>
    <property type="match status" value="1"/>
</dbReference>
<name>A0AAV5WS23_9BILA</name>
<keyword evidence="2" id="KW-1185">Reference proteome</keyword>
<gene>
    <name evidence="1" type="ORF">PFISCL1PPCAC_23859</name>
</gene>
<sequence length="127" mass="14346">GARCILISEEYGNCDDAQVNKKVNVNKVVIHPMYLYDFCYSGDISILELESSIEFSNEHQADLKWNETTLADFGCLPTSDLEVHSELSLAGFGLDPRNENRKNAPDAWHKWLKYINVTVSDSCLGFL</sequence>
<organism evidence="1 2">
    <name type="scientific">Pristionchus fissidentatus</name>
    <dbReference type="NCBI Taxonomy" id="1538716"/>
    <lineage>
        <taxon>Eukaryota</taxon>
        <taxon>Metazoa</taxon>
        <taxon>Ecdysozoa</taxon>
        <taxon>Nematoda</taxon>
        <taxon>Chromadorea</taxon>
        <taxon>Rhabditida</taxon>
        <taxon>Rhabditina</taxon>
        <taxon>Diplogasteromorpha</taxon>
        <taxon>Diplogasteroidea</taxon>
        <taxon>Neodiplogasteridae</taxon>
        <taxon>Pristionchus</taxon>
    </lineage>
</organism>
<feature type="non-terminal residue" evidence="1">
    <location>
        <position position="1"/>
    </location>
</feature>
<dbReference type="AlphaFoldDB" id="A0AAV5WS23"/>
<dbReference type="Gene3D" id="2.40.10.10">
    <property type="entry name" value="Trypsin-like serine proteases"/>
    <property type="match status" value="1"/>
</dbReference>
<protein>
    <submittedName>
        <fullName evidence="1">Uncharacterized protein</fullName>
    </submittedName>
</protein>
<feature type="non-terminal residue" evidence="1">
    <location>
        <position position="127"/>
    </location>
</feature>
<reference evidence="1" key="1">
    <citation type="submission" date="2023-10" db="EMBL/GenBank/DDBJ databases">
        <title>Genome assembly of Pristionchus species.</title>
        <authorList>
            <person name="Yoshida K."/>
            <person name="Sommer R.J."/>
        </authorList>
    </citation>
    <scope>NUCLEOTIDE SEQUENCE</scope>
    <source>
        <strain evidence="1">RS5133</strain>
    </source>
</reference>
<accession>A0AAV5WS23</accession>